<feature type="compositionally biased region" description="Basic and acidic residues" evidence="1">
    <location>
        <begin position="58"/>
        <end position="69"/>
    </location>
</feature>
<evidence type="ECO:0000313" key="2">
    <source>
        <dbReference type="EMBL" id="KAK7448409.1"/>
    </source>
</evidence>
<comment type="caution">
    <text evidence="2">The sequence shown here is derived from an EMBL/GenBank/DDBJ whole genome shotgun (WGS) entry which is preliminary data.</text>
</comment>
<feature type="region of interest" description="Disordered" evidence="1">
    <location>
        <begin position="17"/>
        <end position="135"/>
    </location>
</feature>
<proteinExistence type="predicted"/>
<keyword evidence="3" id="KW-1185">Reference proteome</keyword>
<organism evidence="2 3">
    <name type="scientific">Marasmiellus scandens</name>
    <dbReference type="NCBI Taxonomy" id="2682957"/>
    <lineage>
        <taxon>Eukaryota</taxon>
        <taxon>Fungi</taxon>
        <taxon>Dikarya</taxon>
        <taxon>Basidiomycota</taxon>
        <taxon>Agaricomycotina</taxon>
        <taxon>Agaricomycetes</taxon>
        <taxon>Agaricomycetidae</taxon>
        <taxon>Agaricales</taxon>
        <taxon>Marasmiineae</taxon>
        <taxon>Omphalotaceae</taxon>
        <taxon>Marasmiellus</taxon>
    </lineage>
</organism>
<evidence type="ECO:0000256" key="1">
    <source>
        <dbReference type="SAM" id="MobiDB-lite"/>
    </source>
</evidence>
<feature type="compositionally biased region" description="Acidic residues" evidence="1">
    <location>
        <begin position="70"/>
        <end position="126"/>
    </location>
</feature>
<evidence type="ECO:0000313" key="3">
    <source>
        <dbReference type="Proteomes" id="UP001498398"/>
    </source>
</evidence>
<dbReference type="EMBL" id="JBANRG010000038">
    <property type="protein sequence ID" value="KAK7448409.1"/>
    <property type="molecule type" value="Genomic_DNA"/>
</dbReference>
<gene>
    <name evidence="2" type="ORF">VKT23_013673</name>
</gene>
<dbReference type="Proteomes" id="UP001498398">
    <property type="component" value="Unassembled WGS sequence"/>
</dbReference>
<sequence length="159" mass="18166">MYTHSRPFRRIITYSRKLRRLGPSPISDDSGQDSDCFLQPTQDSDCFLQPTISGDAGHSSEENQSKESESAELEENELGELEENELGELEENELEEMEENESEEMEENESEEMEEDESEELEDNESGNDVSNVQDEHRNQLIKALSCPICLRLSTPPCM</sequence>
<accession>A0ABR1J4P7</accession>
<reference evidence="2 3" key="1">
    <citation type="submission" date="2024-01" db="EMBL/GenBank/DDBJ databases">
        <title>A draft genome for the cacao thread blight pathogen Marasmiellus scandens.</title>
        <authorList>
            <person name="Baruah I.K."/>
            <person name="Leung J."/>
            <person name="Bukari Y."/>
            <person name="Amoako-Attah I."/>
            <person name="Meinhardt L.W."/>
            <person name="Bailey B.A."/>
            <person name="Cohen S.P."/>
        </authorList>
    </citation>
    <scope>NUCLEOTIDE SEQUENCE [LARGE SCALE GENOMIC DNA]</scope>
    <source>
        <strain evidence="2 3">GH-19</strain>
    </source>
</reference>
<name>A0ABR1J4P7_9AGAR</name>
<protein>
    <submittedName>
        <fullName evidence="2">Uncharacterized protein</fullName>
    </submittedName>
</protein>